<dbReference type="AlphaFoldDB" id="A0A6D2IBH4"/>
<organism evidence="2 3">
    <name type="scientific">Microthlaspi erraticum</name>
    <dbReference type="NCBI Taxonomy" id="1685480"/>
    <lineage>
        <taxon>Eukaryota</taxon>
        <taxon>Viridiplantae</taxon>
        <taxon>Streptophyta</taxon>
        <taxon>Embryophyta</taxon>
        <taxon>Tracheophyta</taxon>
        <taxon>Spermatophyta</taxon>
        <taxon>Magnoliopsida</taxon>
        <taxon>eudicotyledons</taxon>
        <taxon>Gunneridae</taxon>
        <taxon>Pentapetalae</taxon>
        <taxon>rosids</taxon>
        <taxon>malvids</taxon>
        <taxon>Brassicales</taxon>
        <taxon>Brassicaceae</taxon>
        <taxon>Coluteocarpeae</taxon>
        <taxon>Microthlaspi</taxon>
    </lineage>
</organism>
<evidence type="ECO:0000313" key="2">
    <source>
        <dbReference type="EMBL" id="CAA7027340.1"/>
    </source>
</evidence>
<gene>
    <name evidence="2" type="ORF">MERR_LOCUS14575</name>
</gene>
<protein>
    <recommendedName>
        <fullName evidence="1">Reverse transcriptase Ty1/copia-type domain-containing protein</fullName>
    </recommendedName>
</protein>
<sequence length="96" mass="11009">MEKFQADFSSQFRMKDLGQMSYFLGIQAQHHLKGLFLSQQQYVEDLLAVAAMSDCASIPTPLPLQPHRVSHQTEFFENPKYFRSLAGKLQYLIVGL</sequence>
<feature type="domain" description="Reverse transcriptase Ty1/copia-type" evidence="1">
    <location>
        <begin position="2"/>
        <end position="62"/>
    </location>
</feature>
<evidence type="ECO:0000259" key="1">
    <source>
        <dbReference type="Pfam" id="PF07727"/>
    </source>
</evidence>
<evidence type="ECO:0000313" key="3">
    <source>
        <dbReference type="Proteomes" id="UP000467841"/>
    </source>
</evidence>
<comment type="caution">
    <text evidence="2">The sequence shown here is derived from an EMBL/GenBank/DDBJ whole genome shotgun (WGS) entry which is preliminary data.</text>
</comment>
<proteinExistence type="predicted"/>
<dbReference type="Pfam" id="PF07727">
    <property type="entry name" value="RVT_2"/>
    <property type="match status" value="1"/>
</dbReference>
<reference evidence="2" key="1">
    <citation type="submission" date="2020-01" db="EMBL/GenBank/DDBJ databases">
        <authorList>
            <person name="Mishra B."/>
        </authorList>
    </citation>
    <scope>NUCLEOTIDE SEQUENCE [LARGE SCALE GENOMIC DNA]</scope>
</reference>
<dbReference type="Proteomes" id="UP000467841">
    <property type="component" value="Unassembled WGS sequence"/>
</dbReference>
<dbReference type="InterPro" id="IPR013103">
    <property type="entry name" value="RVT_2"/>
</dbReference>
<dbReference type="EMBL" id="CACVBM020001054">
    <property type="protein sequence ID" value="CAA7027340.1"/>
    <property type="molecule type" value="Genomic_DNA"/>
</dbReference>
<dbReference type="OrthoDB" id="414945at2759"/>
<keyword evidence="3" id="KW-1185">Reference proteome</keyword>
<accession>A0A6D2IBH4</accession>
<name>A0A6D2IBH4_9BRAS</name>